<sequence>MSQSFLVLGSAAIFSTLLILSLLCAQEVDGHLIQARKKTVAVYNDIDPNIALNIHCWSSEDDLGVHTLYYQQNFRWRFRVNFWRSTKFVCDSSWSDHAGNGNHTVKFTAYKARRDWMKHCVDNCVWSIRLDGGYYGDGLDTGFPLKNMFSYN</sequence>
<proteinExistence type="inferred from homology"/>
<name>A0AA41RVG4_PAPNU</name>
<keyword evidence="4 6" id="KW-0964">Secreted</keyword>
<dbReference type="GO" id="GO:0005576">
    <property type="term" value="C:extracellular region"/>
    <property type="evidence" value="ECO:0007669"/>
    <property type="project" value="UniProtKB-SubCell"/>
</dbReference>
<accession>A0AA41RVG4</accession>
<dbReference type="EMBL" id="JAJJMA010013841">
    <property type="protein sequence ID" value="MCL7022688.1"/>
    <property type="molecule type" value="Genomic_DNA"/>
</dbReference>
<evidence type="ECO:0000256" key="6">
    <source>
        <dbReference type="RuleBase" id="RU367044"/>
    </source>
</evidence>
<evidence type="ECO:0000256" key="5">
    <source>
        <dbReference type="ARBA" id="ARBA00022729"/>
    </source>
</evidence>
<dbReference type="InterPro" id="IPR010264">
    <property type="entry name" value="Self-incomp_S1"/>
</dbReference>
<comment type="similarity">
    <text evidence="2 6">Belongs to the plant self-incompatibility (S1) protein family.</text>
</comment>
<evidence type="ECO:0000313" key="7">
    <source>
        <dbReference type="EMBL" id="MCL7022688.1"/>
    </source>
</evidence>
<evidence type="ECO:0000256" key="4">
    <source>
        <dbReference type="ARBA" id="ARBA00022525"/>
    </source>
</evidence>
<organism evidence="7 8">
    <name type="scientific">Papaver nudicaule</name>
    <name type="common">Iceland poppy</name>
    <dbReference type="NCBI Taxonomy" id="74823"/>
    <lineage>
        <taxon>Eukaryota</taxon>
        <taxon>Viridiplantae</taxon>
        <taxon>Streptophyta</taxon>
        <taxon>Embryophyta</taxon>
        <taxon>Tracheophyta</taxon>
        <taxon>Spermatophyta</taxon>
        <taxon>Magnoliopsida</taxon>
        <taxon>Ranunculales</taxon>
        <taxon>Papaveraceae</taxon>
        <taxon>Papaveroideae</taxon>
        <taxon>Papaver</taxon>
    </lineage>
</organism>
<reference evidence="7" key="1">
    <citation type="submission" date="2022-03" db="EMBL/GenBank/DDBJ databases">
        <title>A functionally conserved STORR gene fusion in Papaver species that diverged 16.8 million years ago.</title>
        <authorList>
            <person name="Catania T."/>
        </authorList>
    </citation>
    <scope>NUCLEOTIDE SEQUENCE</scope>
    <source>
        <strain evidence="7">S-191538</strain>
    </source>
</reference>
<dbReference type="Proteomes" id="UP001177140">
    <property type="component" value="Unassembled WGS sequence"/>
</dbReference>
<dbReference type="AlphaFoldDB" id="A0AA41RVG4"/>
<dbReference type="GO" id="GO:0060320">
    <property type="term" value="P:rejection of self pollen"/>
    <property type="evidence" value="ECO:0007669"/>
    <property type="project" value="UniProtKB-KW"/>
</dbReference>
<comment type="subcellular location">
    <subcellularLocation>
        <location evidence="1 6">Secreted</location>
    </subcellularLocation>
</comment>
<keyword evidence="5 6" id="KW-0732">Signal</keyword>
<gene>
    <name evidence="7" type="ORF">MKW94_008483</name>
</gene>
<dbReference type="PANTHER" id="PTHR31232:SF18">
    <property type="entry name" value="S-PROTEIN HOMOLOG"/>
    <property type="match status" value="1"/>
</dbReference>
<dbReference type="PANTHER" id="PTHR31232">
    <property type="match status" value="1"/>
</dbReference>
<protein>
    <recommendedName>
        <fullName evidence="6">S-protein homolog</fullName>
    </recommendedName>
</protein>
<evidence type="ECO:0000256" key="2">
    <source>
        <dbReference type="ARBA" id="ARBA00005581"/>
    </source>
</evidence>
<evidence type="ECO:0000313" key="8">
    <source>
        <dbReference type="Proteomes" id="UP001177140"/>
    </source>
</evidence>
<keyword evidence="8" id="KW-1185">Reference proteome</keyword>
<comment type="caution">
    <text evidence="7">The sequence shown here is derived from an EMBL/GenBank/DDBJ whole genome shotgun (WGS) entry which is preliminary data.</text>
</comment>
<evidence type="ECO:0000256" key="3">
    <source>
        <dbReference type="ARBA" id="ARBA00022471"/>
    </source>
</evidence>
<feature type="signal peptide" evidence="6">
    <location>
        <begin position="1"/>
        <end position="30"/>
    </location>
</feature>
<keyword evidence="3 6" id="KW-0713">Self-incompatibility</keyword>
<evidence type="ECO:0000256" key="1">
    <source>
        <dbReference type="ARBA" id="ARBA00004613"/>
    </source>
</evidence>
<dbReference type="Pfam" id="PF05938">
    <property type="entry name" value="Self-incomp_S1"/>
    <property type="match status" value="1"/>
</dbReference>
<feature type="chain" id="PRO_5041486399" description="S-protein homolog" evidence="6">
    <location>
        <begin position="31"/>
        <end position="152"/>
    </location>
</feature>